<reference evidence="1" key="2">
    <citation type="submission" date="2013-04" db="UniProtKB">
        <authorList>
            <consortium name="EnsemblPlants"/>
        </authorList>
    </citation>
    <scope>IDENTIFICATION</scope>
</reference>
<dbReference type="Gramene" id="OB07G12780.1">
    <property type="protein sequence ID" value="OB07G12780.1"/>
    <property type="gene ID" value="OB07G12780"/>
</dbReference>
<dbReference type="AlphaFoldDB" id="J3MIP6"/>
<protein>
    <submittedName>
        <fullName evidence="1">Uncharacterized protein</fullName>
    </submittedName>
</protein>
<name>J3MIP6_ORYBR</name>
<organism evidence="1">
    <name type="scientific">Oryza brachyantha</name>
    <name type="common">malo sina</name>
    <dbReference type="NCBI Taxonomy" id="4533"/>
    <lineage>
        <taxon>Eukaryota</taxon>
        <taxon>Viridiplantae</taxon>
        <taxon>Streptophyta</taxon>
        <taxon>Embryophyta</taxon>
        <taxon>Tracheophyta</taxon>
        <taxon>Spermatophyta</taxon>
        <taxon>Magnoliopsida</taxon>
        <taxon>Liliopsida</taxon>
        <taxon>Poales</taxon>
        <taxon>Poaceae</taxon>
        <taxon>BOP clade</taxon>
        <taxon>Oryzoideae</taxon>
        <taxon>Oryzeae</taxon>
        <taxon>Oryzinae</taxon>
        <taxon>Oryza</taxon>
    </lineage>
</organism>
<accession>J3MIP6</accession>
<evidence type="ECO:0000313" key="1">
    <source>
        <dbReference type="EnsemblPlants" id="OB07G12780.1"/>
    </source>
</evidence>
<keyword evidence="2" id="KW-1185">Reference proteome</keyword>
<dbReference type="HOGENOM" id="CLU_2926339_0_0_1"/>
<reference evidence="1" key="1">
    <citation type="journal article" date="2013" name="Nat. Commun.">
        <title>Whole-genome sequencing of Oryza brachyantha reveals mechanisms underlying Oryza genome evolution.</title>
        <authorList>
            <person name="Chen J."/>
            <person name="Huang Q."/>
            <person name="Gao D."/>
            <person name="Wang J."/>
            <person name="Lang Y."/>
            <person name="Liu T."/>
            <person name="Li B."/>
            <person name="Bai Z."/>
            <person name="Luis Goicoechea J."/>
            <person name="Liang C."/>
            <person name="Chen C."/>
            <person name="Zhang W."/>
            <person name="Sun S."/>
            <person name="Liao Y."/>
            <person name="Zhang X."/>
            <person name="Yang L."/>
            <person name="Song C."/>
            <person name="Wang M."/>
            <person name="Shi J."/>
            <person name="Liu G."/>
            <person name="Liu J."/>
            <person name="Zhou H."/>
            <person name="Zhou W."/>
            <person name="Yu Q."/>
            <person name="An N."/>
            <person name="Chen Y."/>
            <person name="Cai Q."/>
            <person name="Wang B."/>
            <person name="Liu B."/>
            <person name="Min J."/>
            <person name="Huang Y."/>
            <person name="Wu H."/>
            <person name="Li Z."/>
            <person name="Zhang Y."/>
            <person name="Yin Y."/>
            <person name="Song W."/>
            <person name="Jiang J."/>
            <person name="Jackson S.A."/>
            <person name="Wing R.A."/>
            <person name="Wang J."/>
            <person name="Chen M."/>
        </authorList>
    </citation>
    <scope>NUCLEOTIDE SEQUENCE [LARGE SCALE GENOMIC DNA]</scope>
    <source>
        <strain evidence="1">cv. IRGC 101232</strain>
    </source>
</reference>
<dbReference type="Proteomes" id="UP000006038">
    <property type="component" value="Chromosome 7"/>
</dbReference>
<evidence type="ECO:0000313" key="2">
    <source>
        <dbReference type="Proteomes" id="UP000006038"/>
    </source>
</evidence>
<dbReference type="EnsemblPlants" id="OB07G12780.1">
    <property type="protein sequence ID" value="OB07G12780.1"/>
    <property type="gene ID" value="OB07G12780"/>
</dbReference>
<sequence length="61" mass="7031">MHAMMQLKVLKLTSKLAYIHHIQICSLTEASSEVVYVHDRPTTKFKHTLKNIKRSGNLLVK</sequence>
<proteinExistence type="predicted"/>